<gene>
    <name evidence="2" type="ORF">AERO8C_160218</name>
</gene>
<sequence length="109" mass="11752">MKSYVLKLTCAIAIDGQIHKAGSLVEVSEAEAKNFLHRGKAVLATEEDGVELQEEQTGTDYSSWTKPALLEYAKTRGLEVAIGMTKDQIIDVIEAAPAAGDDTDQKEGE</sequence>
<dbReference type="Pfam" id="PF01281">
    <property type="entry name" value="Ribosomal_L9_N"/>
    <property type="match status" value="1"/>
</dbReference>
<name>A0A653KX99_AERVE</name>
<dbReference type="InterPro" id="IPR020070">
    <property type="entry name" value="Ribosomal_bL9_N"/>
</dbReference>
<reference evidence="2 3" key="1">
    <citation type="submission" date="2019-10" db="EMBL/GenBank/DDBJ databases">
        <authorList>
            <person name="Karimi E."/>
        </authorList>
    </citation>
    <scope>NUCLEOTIDE SEQUENCE [LARGE SCALE GENOMIC DNA]</scope>
    <source>
        <strain evidence="2">Aeromonas sp. 8C</strain>
    </source>
</reference>
<dbReference type="RefSeq" id="WP_159158945.1">
    <property type="nucleotide sequence ID" value="NZ_LR732798.1"/>
</dbReference>
<organism evidence="2 3">
    <name type="scientific">Aeromonas veronii</name>
    <dbReference type="NCBI Taxonomy" id="654"/>
    <lineage>
        <taxon>Bacteria</taxon>
        <taxon>Pseudomonadati</taxon>
        <taxon>Pseudomonadota</taxon>
        <taxon>Gammaproteobacteria</taxon>
        <taxon>Aeromonadales</taxon>
        <taxon>Aeromonadaceae</taxon>
        <taxon>Aeromonas</taxon>
    </lineage>
</organism>
<evidence type="ECO:0000313" key="2">
    <source>
        <dbReference type="EMBL" id="VXA84065.1"/>
    </source>
</evidence>
<accession>A0A653KX99</accession>
<dbReference type="AlphaFoldDB" id="A0A653KX99"/>
<proteinExistence type="predicted"/>
<evidence type="ECO:0000259" key="1">
    <source>
        <dbReference type="Pfam" id="PF01281"/>
    </source>
</evidence>
<dbReference type="Proteomes" id="UP000439123">
    <property type="component" value="Unassembled WGS sequence"/>
</dbReference>
<evidence type="ECO:0000313" key="3">
    <source>
        <dbReference type="Proteomes" id="UP000439123"/>
    </source>
</evidence>
<protein>
    <submittedName>
        <fullName evidence="2">Contig_80, whole genome shotgun sequence</fullName>
    </submittedName>
</protein>
<feature type="domain" description="Ribosomal protein L9" evidence="1">
    <location>
        <begin position="20"/>
        <end position="47"/>
    </location>
</feature>
<dbReference type="EMBL" id="CABWLC010000008">
    <property type="protein sequence ID" value="VXA84065.1"/>
    <property type="molecule type" value="Genomic_DNA"/>
</dbReference>